<dbReference type="SUPFAM" id="SSF55797">
    <property type="entry name" value="PR-1-like"/>
    <property type="match status" value="1"/>
</dbReference>
<keyword evidence="4" id="KW-1185">Reference proteome</keyword>
<feature type="chain" id="PRO_5001488639" description="SCP domain-containing protein" evidence="1">
    <location>
        <begin position="18"/>
        <end position="184"/>
    </location>
</feature>
<comment type="caution">
    <text evidence="3">The sequence shown here is derived from an EMBL/GenBank/DDBJ whole genome shotgun (WGS) entry which is preliminary data.</text>
</comment>
<dbReference type="SMART" id="SM00198">
    <property type="entry name" value="SCP"/>
    <property type="match status" value="1"/>
</dbReference>
<gene>
    <name evidence="3" type="primary">Acey_s0356.g3362</name>
    <name evidence="3" type="synonym">ASP-s0356.g3362</name>
    <name evidence="3" type="ORF">Y032_0356g3362</name>
</gene>
<proteinExistence type="predicted"/>
<name>A0A016RWD4_9BILA</name>
<dbReference type="Proteomes" id="UP000024635">
    <property type="component" value="Unassembled WGS sequence"/>
</dbReference>
<dbReference type="InterPro" id="IPR014044">
    <property type="entry name" value="CAP_dom"/>
</dbReference>
<evidence type="ECO:0000313" key="3">
    <source>
        <dbReference type="EMBL" id="EYB82591.1"/>
    </source>
</evidence>
<dbReference type="OrthoDB" id="10635991at2759"/>
<organism evidence="3 4">
    <name type="scientific">Ancylostoma ceylanicum</name>
    <dbReference type="NCBI Taxonomy" id="53326"/>
    <lineage>
        <taxon>Eukaryota</taxon>
        <taxon>Metazoa</taxon>
        <taxon>Ecdysozoa</taxon>
        <taxon>Nematoda</taxon>
        <taxon>Chromadorea</taxon>
        <taxon>Rhabditida</taxon>
        <taxon>Rhabditina</taxon>
        <taxon>Rhabditomorpha</taxon>
        <taxon>Strongyloidea</taxon>
        <taxon>Ancylostomatidae</taxon>
        <taxon>Ancylostomatinae</taxon>
        <taxon>Ancylostoma</taxon>
    </lineage>
</organism>
<feature type="signal peptide" evidence="1">
    <location>
        <begin position="1"/>
        <end position="17"/>
    </location>
</feature>
<evidence type="ECO:0000313" key="4">
    <source>
        <dbReference type="Proteomes" id="UP000024635"/>
    </source>
</evidence>
<dbReference type="AlphaFoldDB" id="A0A016RWD4"/>
<dbReference type="Pfam" id="PF00188">
    <property type="entry name" value="CAP"/>
    <property type="match status" value="1"/>
</dbReference>
<evidence type="ECO:0000256" key="1">
    <source>
        <dbReference type="SAM" id="SignalP"/>
    </source>
</evidence>
<evidence type="ECO:0000259" key="2">
    <source>
        <dbReference type="SMART" id="SM00198"/>
    </source>
</evidence>
<accession>A0A016RWD4</accession>
<dbReference type="CDD" id="cd05380">
    <property type="entry name" value="CAP_euk"/>
    <property type="match status" value="1"/>
</dbReference>
<dbReference type="Gene3D" id="3.40.33.10">
    <property type="entry name" value="CAP"/>
    <property type="match status" value="1"/>
</dbReference>
<protein>
    <recommendedName>
        <fullName evidence="2">SCP domain-containing protein</fullName>
    </recommendedName>
</protein>
<dbReference type="InterPro" id="IPR035940">
    <property type="entry name" value="CAP_sf"/>
</dbReference>
<keyword evidence="1" id="KW-0732">Signal</keyword>
<dbReference type="EMBL" id="JARK01001692">
    <property type="protein sequence ID" value="EYB82591.1"/>
    <property type="molecule type" value="Genomic_DNA"/>
</dbReference>
<sequence>MLSFYFILTTAVTPLLSVSTNERSSTVDCDSSTSLSKKNVSDFLDAINDRRSKLVKGFQPDGESDEWLLWGLDMFEMEWNCTLESLALSALKTATRCNSPVPPIAGTTGFYYNSSDRNPLRGLTLWLEEIERTKMDIDYYTYAFFYNGTNRDYCNLVRHDTFQIGCAFERCEQLNSLFCLTNKP</sequence>
<reference evidence="4" key="1">
    <citation type="journal article" date="2015" name="Nat. Genet.">
        <title>The genome and transcriptome of the zoonotic hookworm Ancylostoma ceylanicum identify infection-specific gene families.</title>
        <authorList>
            <person name="Schwarz E.M."/>
            <person name="Hu Y."/>
            <person name="Antoshechkin I."/>
            <person name="Miller M.M."/>
            <person name="Sternberg P.W."/>
            <person name="Aroian R.V."/>
        </authorList>
    </citation>
    <scope>NUCLEOTIDE SEQUENCE</scope>
    <source>
        <strain evidence="4">HY135</strain>
    </source>
</reference>
<feature type="domain" description="SCP" evidence="2">
    <location>
        <begin position="38"/>
        <end position="178"/>
    </location>
</feature>